<sequence length="216" mass="24260">MLKSEAFIKAPRMGRLLRYLVEQVIFGDTRNTNEYAIGIAVFDRDPAQYQPAEDPVVRVQVGRLRQRLNAYYCMQGAGAALAIKIPVGRYMPVIARQNAAASVTSSRLMIHPIHYIAERGEGKAFADGLYEELLDQLFQAFGEVFTVPLVSSVTQSERGASAELHARAQVQHSIEGSLRIDAQRIRASIRIVDSSLRRIMWARHFDRSIAFGIQQQ</sequence>
<dbReference type="Proteomes" id="UP000239939">
    <property type="component" value="Unassembled WGS sequence"/>
</dbReference>
<protein>
    <submittedName>
        <fullName evidence="1">Uncharacterized protein</fullName>
    </submittedName>
</protein>
<organism evidence="1 2">
    <name type="scientific">Xanthomonas populi</name>
    <dbReference type="NCBI Taxonomy" id="53414"/>
    <lineage>
        <taxon>Bacteria</taxon>
        <taxon>Pseudomonadati</taxon>
        <taxon>Pseudomonadota</taxon>
        <taxon>Gammaproteobacteria</taxon>
        <taxon>Lysobacterales</taxon>
        <taxon>Lysobacteraceae</taxon>
        <taxon>Xanthomonas</taxon>
    </lineage>
</organism>
<evidence type="ECO:0000313" key="2">
    <source>
        <dbReference type="Proteomes" id="UP000239939"/>
    </source>
</evidence>
<gene>
    <name evidence="1" type="ORF">XpopCFBP1817_05580</name>
</gene>
<dbReference type="AlphaFoldDB" id="A0A2S7EV99"/>
<reference evidence="2" key="1">
    <citation type="submission" date="2016-08" db="EMBL/GenBank/DDBJ databases">
        <authorList>
            <person name="Merda D."/>
            <person name="Briand M."/>
            <person name="Taghouti G."/>
            <person name="Carrere S."/>
            <person name="Gouzy J."/>
            <person name="Portier P."/>
            <person name="Jacques M.-A."/>
            <person name="Fischer-Le Saux M."/>
        </authorList>
    </citation>
    <scope>NUCLEOTIDE SEQUENCE [LARGE SCALE GENOMIC DNA]</scope>
    <source>
        <strain evidence="2">CFBP1817</strain>
    </source>
</reference>
<evidence type="ECO:0000313" key="1">
    <source>
        <dbReference type="EMBL" id="PPU97070.1"/>
    </source>
</evidence>
<keyword evidence="2" id="KW-1185">Reference proteome</keyword>
<comment type="caution">
    <text evidence="1">The sequence shown here is derived from an EMBL/GenBank/DDBJ whole genome shotgun (WGS) entry which is preliminary data.</text>
</comment>
<proteinExistence type="predicted"/>
<name>A0A2S7EV99_9XANT</name>
<dbReference type="OrthoDB" id="1971692at2"/>
<dbReference type="EMBL" id="MDEJ01000023">
    <property type="protein sequence ID" value="PPU97070.1"/>
    <property type="molecule type" value="Genomic_DNA"/>
</dbReference>
<accession>A0A2S7EV99</accession>
<dbReference type="RefSeq" id="WP_128416389.1">
    <property type="nucleotide sequence ID" value="NZ_MDEJ01000023.1"/>
</dbReference>